<reference evidence="15" key="2">
    <citation type="submission" date="2020-01" db="EMBL/GenBank/DDBJ databases">
        <authorList>
            <person name="Korhonen P.K.K."/>
            <person name="Guangxu M.G."/>
            <person name="Wang T.W."/>
            <person name="Stroehlein A.J.S."/>
            <person name="Young N.D."/>
            <person name="Ang C.-S.A."/>
            <person name="Fernando D.W.F."/>
            <person name="Lu H.L."/>
            <person name="Taylor S.T."/>
            <person name="Ehtesham M.E.M."/>
            <person name="Najaraj S.H.N."/>
            <person name="Harsha G.H.G."/>
            <person name="Madugundu A.M."/>
            <person name="Renuse S.R."/>
            <person name="Holt D.H."/>
            <person name="Pandey A.P."/>
            <person name="Papenfuss A.P."/>
            <person name="Gasser R.B.G."/>
            <person name="Fischer K.F."/>
        </authorList>
    </citation>
    <scope>NUCLEOTIDE SEQUENCE</scope>
    <source>
        <strain evidence="15">SSS_KF_BRIS2020</strain>
    </source>
</reference>
<evidence type="ECO:0000256" key="2">
    <source>
        <dbReference type="ARBA" id="ARBA00022723"/>
    </source>
</evidence>
<accession>A0A834VCI8</accession>
<dbReference type="PROSITE" id="PS50827">
    <property type="entry name" value="DDT"/>
    <property type="match status" value="1"/>
</dbReference>
<organism evidence="15">
    <name type="scientific">Sarcoptes scabiei</name>
    <name type="common">Itch mite</name>
    <name type="synonym">Acarus scabiei</name>
    <dbReference type="NCBI Taxonomy" id="52283"/>
    <lineage>
        <taxon>Eukaryota</taxon>
        <taxon>Metazoa</taxon>
        <taxon>Ecdysozoa</taxon>
        <taxon>Arthropoda</taxon>
        <taxon>Chelicerata</taxon>
        <taxon>Arachnida</taxon>
        <taxon>Acari</taxon>
        <taxon>Acariformes</taxon>
        <taxon>Sarcoptiformes</taxon>
        <taxon>Astigmata</taxon>
        <taxon>Psoroptidia</taxon>
        <taxon>Sarcoptoidea</taxon>
        <taxon>Sarcoptidae</taxon>
        <taxon>Sarcoptinae</taxon>
        <taxon>Sarcoptes</taxon>
    </lineage>
</organism>
<reference evidence="17" key="1">
    <citation type="journal article" date="2020" name="PLoS Negl. Trop. Dis.">
        <title>High-quality nuclear genome for Sarcoptes scabiei-A critical resource for a neglected parasite.</title>
        <authorList>
            <person name="Korhonen P.K."/>
            <person name="Gasser R.B."/>
            <person name="Ma G."/>
            <person name="Wang T."/>
            <person name="Stroehlein A.J."/>
            <person name="Young N.D."/>
            <person name="Ang C.S."/>
            <person name="Fernando D.D."/>
            <person name="Lu H.C."/>
            <person name="Taylor S."/>
            <person name="Reynolds S.L."/>
            <person name="Mofiz E."/>
            <person name="Najaraj S.H."/>
            <person name="Gowda H."/>
            <person name="Madugundu A."/>
            <person name="Renuse S."/>
            <person name="Holt D."/>
            <person name="Pandey A."/>
            <person name="Papenfuss A.T."/>
            <person name="Fischer K."/>
        </authorList>
    </citation>
    <scope>NUCLEOTIDE SEQUENCE [LARGE SCALE GENOMIC DNA]</scope>
</reference>
<evidence type="ECO:0000256" key="6">
    <source>
        <dbReference type="ARBA" id="ARBA00023117"/>
    </source>
</evidence>
<evidence type="ECO:0000259" key="14">
    <source>
        <dbReference type="PROSITE" id="PS50827"/>
    </source>
</evidence>
<dbReference type="Pfam" id="PF15613">
    <property type="entry name" value="WSD"/>
    <property type="match status" value="1"/>
</dbReference>
<evidence type="ECO:0000259" key="13">
    <source>
        <dbReference type="PROSITE" id="PS50016"/>
    </source>
</evidence>
<dbReference type="GO" id="GO:0006357">
    <property type="term" value="P:regulation of transcription by RNA polymerase II"/>
    <property type="evidence" value="ECO:0007669"/>
    <property type="project" value="InterPro"/>
</dbReference>
<feature type="region of interest" description="Disordered" evidence="11">
    <location>
        <begin position="1847"/>
        <end position="1889"/>
    </location>
</feature>
<dbReference type="InterPro" id="IPR001965">
    <property type="entry name" value="Znf_PHD"/>
</dbReference>
<keyword evidence="17" id="KW-1185">Reference proteome</keyword>
<dbReference type="PROSITE" id="PS50014">
    <property type="entry name" value="BROMODOMAIN_2"/>
    <property type="match status" value="1"/>
</dbReference>
<keyword evidence="7" id="KW-0804">Transcription</keyword>
<feature type="domain" description="PHD-type" evidence="13">
    <location>
        <begin position="333"/>
        <end position="380"/>
    </location>
</feature>
<evidence type="ECO:0000256" key="7">
    <source>
        <dbReference type="ARBA" id="ARBA00023163"/>
    </source>
</evidence>
<evidence type="ECO:0000256" key="3">
    <source>
        <dbReference type="ARBA" id="ARBA00022771"/>
    </source>
</evidence>
<feature type="compositionally biased region" description="Low complexity" evidence="11">
    <location>
        <begin position="1869"/>
        <end position="1882"/>
    </location>
</feature>
<dbReference type="Proteomes" id="UP000070412">
    <property type="component" value="Unassembled WGS sequence"/>
</dbReference>
<dbReference type="Pfam" id="PF00628">
    <property type="entry name" value="PHD"/>
    <property type="match status" value="3"/>
</dbReference>
<feature type="compositionally biased region" description="Basic and acidic residues" evidence="11">
    <location>
        <begin position="1850"/>
        <end position="1862"/>
    </location>
</feature>
<keyword evidence="3 10" id="KW-0863">Zinc-finger</keyword>
<proteinExistence type="predicted"/>
<feature type="compositionally biased region" description="Polar residues" evidence="11">
    <location>
        <begin position="15"/>
        <end position="24"/>
    </location>
</feature>
<keyword evidence="5" id="KW-0805">Transcription regulation</keyword>
<feature type="compositionally biased region" description="Basic residues" evidence="11">
    <location>
        <begin position="1999"/>
        <end position="2017"/>
    </location>
</feature>
<dbReference type="Gene3D" id="1.20.920.10">
    <property type="entry name" value="Bromodomain-like"/>
    <property type="match status" value="1"/>
</dbReference>
<dbReference type="PRINTS" id="PR00503">
    <property type="entry name" value="BROMODOMAIN"/>
</dbReference>
<keyword evidence="8" id="KW-0539">Nucleus</keyword>
<feature type="region of interest" description="Disordered" evidence="11">
    <location>
        <begin position="1651"/>
        <end position="1712"/>
    </location>
</feature>
<feature type="region of interest" description="Disordered" evidence="11">
    <location>
        <begin position="1143"/>
        <end position="1170"/>
    </location>
</feature>
<dbReference type="SUPFAM" id="SSF57903">
    <property type="entry name" value="FYVE/PHD zinc finger"/>
    <property type="match status" value="3"/>
</dbReference>
<keyword evidence="4" id="KW-0862">Zinc</keyword>
<feature type="compositionally biased region" description="Low complexity" evidence="11">
    <location>
        <begin position="1659"/>
        <end position="1677"/>
    </location>
</feature>
<evidence type="ECO:0000259" key="12">
    <source>
        <dbReference type="PROSITE" id="PS50014"/>
    </source>
</evidence>
<dbReference type="InterPro" id="IPR038028">
    <property type="entry name" value="BPTF"/>
</dbReference>
<feature type="domain" description="Bromo" evidence="12">
    <location>
        <begin position="2122"/>
        <end position="2192"/>
    </location>
</feature>
<dbReference type="Pfam" id="PF00439">
    <property type="entry name" value="Bromodomain"/>
    <property type="match status" value="1"/>
</dbReference>
<feature type="region of interest" description="Disordered" evidence="11">
    <location>
        <begin position="749"/>
        <end position="768"/>
    </location>
</feature>
<dbReference type="PANTHER" id="PTHR45975:SF2">
    <property type="entry name" value="NUCLEOSOME-REMODELING FACTOR SUBUNIT BPTF"/>
    <property type="match status" value="1"/>
</dbReference>
<feature type="domain" description="PHD-type" evidence="13">
    <location>
        <begin position="2044"/>
        <end position="2095"/>
    </location>
</feature>
<feature type="compositionally biased region" description="Basic and acidic residues" evidence="11">
    <location>
        <begin position="749"/>
        <end position="763"/>
    </location>
</feature>
<name>A0A834VCI8_SARSC</name>
<dbReference type="EMBL" id="WVUK01000056">
    <property type="protein sequence ID" value="KAF7492537.1"/>
    <property type="molecule type" value="Genomic_DNA"/>
</dbReference>
<dbReference type="OrthoDB" id="784962at2759"/>
<feature type="domain" description="DDT" evidence="14">
    <location>
        <begin position="182"/>
        <end position="242"/>
    </location>
</feature>
<evidence type="ECO:0000256" key="5">
    <source>
        <dbReference type="ARBA" id="ARBA00023015"/>
    </source>
</evidence>
<comment type="subcellular location">
    <subcellularLocation>
        <location evidence="1">Nucleus</location>
    </subcellularLocation>
</comment>
<feature type="domain" description="PHD-type" evidence="13">
    <location>
        <begin position="1917"/>
        <end position="1967"/>
    </location>
</feature>
<dbReference type="Pfam" id="PF02791">
    <property type="entry name" value="DDT"/>
    <property type="match status" value="1"/>
</dbReference>
<evidence type="ECO:0000256" key="9">
    <source>
        <dbReference type="PROSITE-ProRule" id="PRU00035"/>
    </source>
</evidence>
<keyword evidence="2" id="KW-0479">Metal-binding</keyword>
<feature type="compositionally biased region" description="Low complexity" evidence="11">
    <location>
        <begin position="1981"/>
        <end position="1998"/>
    </location>
</feature>
<dbReference type="InterPro" id="IPR018501">
    <property type="entry name" value="DDT_dom"/>
</dbReference>
<dbReference type="PROSITE" id="PS00633">
    <property type="entry name" value="BROMODOMAIN_1"/>
    <property type="match status" value="1"/>
</dbReference>
<dbReference type="PROSITE" id="PS50016">
    <property type="entry name" value="ZF_PHD_2"/>
    <property type="match status" value="3"/>
</dbReference>
<gene>
    <name evidence="15" type="ORF">SSS_2557</name>
</gene>
<feature type="compositionally biased region" description="Polar residues" evidence="11">
    <location>
        <begin position="2018"/>
        <end position="2037"/>
    </location>
</feature>
<feature type="compositionally biased region" description="Polar residues" evidence="11">
    <location>
        <begin position="1968"/>
        <end position="1980"/>
    </location>
</feature>
<reference evidence="16" key="3">
    <citation type="submission" date="2022-06" db="UniProtKB">
        <authorList>
            <consortium name="EnsemblMetazoa"/>
        </authorList>
    </citation>
    <scope>IDENTIFICATION</scope>
</reference>
<sequence length="2213" mass="254103">MPNYRPRRRGRPSKTDSQSRSFSSKPAKIEFEDDDESNQSSSTNNTSISSKYVTRSRKSTTRKNSTPKTHNNFSTKKRGRKRKKDYDSEDDADEDDFDDESIQPTVLNMSDKDDDDDDEADDDEEFKDLEEETDDENDDDEDENESRRRLRRSREKTPMFLDDDGLPELTLPDSSDDLLINGNQLIRCLSVYEILRHFSSSIRLTPFRFEDFCVALLIDEQTYLLSEIHIQLLKSLIREDDLIGTQHGPQDVRDSIAIYLYLCDHLTWPEVLRIYLSSDLKRNSKIIQNCLDESYPFTDLEKKLTLMEYLCDEFLNTQNARDMINNEGKLEHDEHCRVCQRNGEMLMCDNCTAVFHLGCLDPPLKQVPDTDWFCPVCKQNQVNGVTDCANEYENQLTRQEPIGWDRHGRKYWFLARRIVVEDGKSTNKCWYYSTRLQFDELLSSLDRDCYEKDLYQSLTEFQEDIYRQMAITEKLTKLAKGTRKSYLEVVNEELFCKQSAKIKSESDEKYADLESKLSVDDDDLRGGGVQTRLKTGSLQQKPISLDPFKNQVNIYNSINTFREEDTVIVVNENSNTLSRQPRKSLSSSYLQNTLFKLGLEGNYRNFQNIYSINIHALSKLQAQDDRDRKRHLSNKFSLTPASEIKWAYSYNQGFSSSSSTIYGPKSTLISVLRQTLLHIESNLSQSFMHPNWKLHREKWHKAITMCKEPQEFGLALYILESSMKPVLFVNFWRESLGFTVLQRTTQLEREEQKKKERKGRDPVEPPLNLDLDSSKLSFCSGLKLIHGKLRHQIWKQKGEEFRYSGVGGWFWIHHMRNLFTSNQIKLEKDLSTENSEAKTNKNLNDEESATISQTEKNNLIDDHETLINISGALNSNDSEILRRKYYSKIFSESKLDKILSLRTELIKLESTNKKNDKQKTHDVPSEPSRPCCYSSTCDLEDVNSKLKCYSPLCRFEHKKMISMPLDLTETIELRKIVRVDGVEQLSSKTFLFNSKGQLPPSSRFWNGKNRTIFLPLNHELHHLGRTGGLIELNGFNYCAKMNSSVWPYGTTPRPFFRTTWLYRTHNLSTIHCAAMQLRILWASIRWDDLATKPPASGTNTITTENDVQTIEIIKRRDLPPFGLRSEYLIRTIIVPMELPTKSREISTPNRSGLRERKRPESPKEKGPRMTEKWVREEEIELWEIRQFSEKQVILAKQRALQDQKQLELKKKLSVDNKNEVNKIQSGNININPNKPTYTRLSGLIQNRNKIITGSNTITTTSTAAAVNTFTIPYATTIQTSQGHAIKLQTVSNKPQYLIRTAGTHFVASTNLNSPVISSGNRTFIVRTPIVTTTDASQQKPIQIQYNPTSLNGPILRPINTVNSNVRQSIPFIATNCPKKISTLTTVNAILTTNTWKTVSASSTINTVTSTSNTVTPSVVSLNTPSAKNIQCLPVKTSDGRMHFFPINSLATTDGINITFNNNQIRFVTRPADPSSNSVNQTSNTAPVAGSSIKQSILVNTNSTMLAPMNTFILSQNSKVVLSNNQLKPTIITQPVQAGTPAASKTIILKNCTVATSNNHSQTDSMSFKDQFEKASDVTVDNVSKETVRKSDEASDFVVTPEMTQEVVRKALMNPNVAPEIAQKLIALQRHHKEQADSSKPFHQLAVTNLNNSNCRTGNSLSGRSELSSRSSTKTSRYSRSRDDDDDDYVYQYPHYERSTSRTSRQTGEDDSQRICRNIIKNLIDKIEKEEKREKQRESMKERRIKKAIQMKLKYRQNHIEIIRRLILRRKSKFNQEIKSHVEKTIDAKLQKALPSLTSNYSAQNEIMKNEVDESKANIETDVQDSMSSEIKIPKNRDLNHNEISTISHHNSFDHNKNNSHDLKAKKRSFSSTTSSSAVSNSLESDENEIARNHQKRFKNSDRNLCHNQKSETPNAKKRYCVCNNRNDKSTMICCDQCKNWFHIRCVNIEQKEAKKLPSFLCPDCSKSDTPVNSQNKVNSQSKKLINNSGNLKNIINNKRPGRGRPPKHTNRSVSSHKNKNDSQSLPTSMMINTSSSTDDGEEDQSYCICNEKYDSNEFYIFCDFCNEWFHGRCVGVTCLRAEKIAKYRCPVCEGPNSPGHKYIQPLNEENYGNIAKILKSLQSHRDSGPFLKPVNGKKVPDYYTIIKEPIDLQKIEKRISSKEYSRLNEFIYDVKRLFDNCYYYNGMQSPFSHLAKNLENFFNQKFKQLISEV</sequence>
<dbReference type="InterPro" id="IPR028941">
    <property type="entry name" value="WHIM2_dom"/>
</dbReference>
<protein>
    <submittedName>
        <fullName evidence="15">Nucleosome-remodeling factor subunit</fullName>
    </submittedName>
</protein>
<dbReference type="PANTHER" id="PTHR45975">
    <property type="entry name" value="NUCLEOSOME-REMODELING FACTOR SUBUNIT BPTF"/>
    <property type="match status" value="1"/>
</dbReference>
<dbReference type="InterPro" id="IPR013083">
    <property type="entry name" value="Znf_RING/FYVE/PHD"/>
</dbReference>
<dbReference type="InterPro" id="IPR019786">
    <property type="entry name" value="Zinc_finger_PHD-type_CS"/>
</dbReference>
<dbReference type="PROSITE" id="PS01359">
    <property type="entry name" value="ZF_PHD_1"/>
    <property type="match status" value="3"/>
</dbReference>
<feature type="compositionally biased region" description="Basic residues" evidence="11">
    <location>
        <begin position="1"/>
        <end position="12"/>
    </location>
</feature>
<feature type="compositionally biased region" description="Low complexity" evidence="11">
    <location>
        <begin position="38"/>
        <end position="50"/>
    </location>
</feature>
<dbReference type="SUPFAM" id="SSF47370">
    <property type="entry name" value="Bromodomain"/>
    <property type="match status" value="1"/>
</dbReference>
<feature type="compositionally biased region" description="Acidic residues" evidence="11">
    <location>
        <begin position="87"/>
        <end position="101"/>
    </location>
</feature>
<dbReference type="GO" id="GO:0000978">
    <property type="term" value="F:RNA polymerase II cis-regulatory region sequence-specific DNA binding"/>
    <property type="evidence" value="ECO:0007669"/>
    <property type="project" value="TreeGrafter"/>
</dbReference>
<evidence type="ECO:0000256" key="11">
    <source>
        <dbReference type="SAM" id="MobiDB-lite"/>
    </source>
</evidence>
<evidence type="ECO:0000313" key="16">
    <source>
        <dbReference type="EnsemblMetazoa" id="KAF7492537.1"/>
    </source>
</evidence>
<keyword evidence="6 9" id="KW-0103">Bromodomain</keyword>
<dbReference type="SMART" id="SM00571">
    <property type="entry name" value="DDT"/>
    <property type="match status" value="1"/>
</dbReference>
<evidence type="ECO:0000313" key="15">
    <source>
        <dbReference type="EMBL" id="KAF7492537.1"/>
    </source>
</evidence>
<dbReference type="SMART" id="SM00249">
    <property type="entry name" value="PHD"/>
    <property type="match status" value="3"/>
</dbReference>
<evidence type="ECO:0000313" key="17">
    <source>
        <dbReference type="Proteomes" id="UP000070412"/>
    </source>
</evidence>
<dbReference type="EnsemblMetazoa" id="SSS_2557s_mrna">
    <property type="protein sequence ID" value="KAF7492537.1"/>
    <property type="gene ID" value="SSS_2557"/>
</dbReference>
<feature type="compositionally biased region" description="Polar residues" evidence="11">
    <location>
        <begin position="62"/>
        <end position="74"/>
    </location>
</feature>
<dbReference type="GO" id="GO:0008270">
    <property type="term" value="F:zinc ion binding"/>
    <property type="evidence" value="ECO:0007669"/>
    <property type="project" value="UniProtKB-KW"/>
</dbReference>
<evidence type="ECO:0000256" key="1">
    <source>
        <dbReference type="ARBA" id="ARBA00004123"/>
    </source>
</evidence>
<dbReference type="InterPro" id="IPR001487">
    <property type="entry name" value="Bromodomain"/>
</dbReference>
<dbReference type="InterPro" id="IPR011011">
    <property type="entry name" value="Znf_FYVE_PHD"/>
</dbReference>
<feature type="compositionally biased region" description="Basic and acidic residues" evidence="11">
    <location>
        <begin position="1152"/>
        <end position="1170"/>
    </location>
</feature>
<dbReference type="SMART" id="SM00297">
    <property type="entry name" value="BROMO"/>
    <property type="match status" value="1"/>
</dbReference>
<dbReference type="InterPro" id="IPR036427">
    <property type="entry name" value="Bromodomain-like_sf"/>
</dbReference>
<dbReference type="InterPro" id="IPR018359">
    <property type="entry name" value="Bromodomain_CS"/>
</dbReference>
<evidence type="ECO:0000256" key="8">
    <source>
        <dbReference type="ARBA" id="ARBA00023242"/>
    </source>
</evidence>
<feature type="region of interest" description="Disordered" evidence="11">
    <location>
        <begin position="1968"/>
        <end position="2043"/>
    </location>
</feature>
<evidence type="ECO:0000256" key="4">
    <source>
        <dbReference type="ARBA" id="ARBA00022833"/>
    </source>
</evidence>
<dbReference type="InterPro" id="IPR019787">
    <property type="entry name" value="Znf_PHD-finger"/>
</dbReference>
<dbReference type="GO" id="GO:0016589">
    <property type="term" value="C:NURF complex"/>
    <property type="evidence" value="ECO:0007669"/>
    <property type="project" value="InterPro"/>
</dbReference>
<feature type="region of interest" description="Disordered" evidence="11">
    <location>
        <begin position="1"/>
        <end position="153"/>
    </location>
</feature>
<dbReference type="Gene3D" id="3.30.40.10">
    <property type="entry name" value="Zinc/RING finger domain, C3HC4 (zinc finger)"/>
    <property type="match status" value="3"/>
</dbReference>
<feature type="compositionally biased region" description="Acidic residues" evidence="11">
    <location>
        <begin position="112"/>
        <end position="144"/>
    </location>
</feature>
<evidence type="ECO:0000256" key="10">
    <source>
        <dbReference type="PROSITE-ProRule" id="PRU00146"/>
    </source>
</evidence>